<dbReference type="InterPro" id="IPR050771">
    <property type="entry name" value="Alpha-ketoacid_DH_E1_comp"/>
</dbReference>
<keyword evidence="2" id="KW-0560">Oxidoreductase</keyword>
<dbReference type="EMBL" id="BSDP01000001">
    <property type="protein sequence ID" value="GLI25843.1"/>
    <property type="molecule type" value="Genomic_DNA"/>
</dbReference>
<evidence type="ECO:0000256" key="1">
    <source>
        <dbReference type="ARBA" id="ARBA00001964"/>
    </source>
</evidence>
<dbReference type="InterPro" id="IPR017596">
    <property type="entry name" value="PdhA/BkdA"/>
</dbReference>
<protein>
    <submittedName>
        <fullName evidence="5">Pyruvate dehydrogenase E1 component alpha subunit</fullName>
    </submittedName>
</protein>
<dbReference type="AlphaFoldDB" id="A0A9W6CNX5"/>
<dbReference type="Gene3D" id="3.40.50.970">
    <property type="match status" value="1"/>
</dbReference>
<keyword evidence="5" id="KW-0670">Pyruvate</keyword>
<dbReference type="RefSeq" id="WP_281881829.1">
    <property type="nucleotide sequence ID" value="NZ_BSDP01000001.1"/>
</dbReference>
<keyword evidence="6" id="KW-1185">Reference proteome</keyword>
<dbReference type="Proteomes" id="UP001144396">
    <property type="component" value="Unassembled WGS sequence"/>
</dbReference>
<dbReference type="PANTHER" id="PTHR43380:SF1">
    <property type="entry name" value="2-OXOISOVALERATE DEHYDROGENASE SUBUNIT ALPHA, MITOCHONDRIAL"/>
    <property type="match status" value="1"/>
</dbReference>
<evidence type="ECO:0000256" key="2">
    <source>
        <dbReference type="ARBA" id="ARBA00023002"/>
    </source>
</evidence>
<reference evidence="5" key="1">
    <citation type="submission" date="2022-12" db="EMBL/GenBank/DDBJ databases">
        <title>Reference genome sequencing for broad-spectrum identification of bacterial and archaeal isolates by mass spectrometry.</title>
        <authorList>
            <person name="Sekiguchi Y."/>
            <person name="Tourlousse D.M."/>
        </authorList>
    </citation>
    <scope>NUCLEOTIDE SEQUENCE</scope>
    <source>
        <strain evidence="5">14</strain>
    </source>
</reference>
<feature type="domain" description="Dehydrogenase E1 component" evidence="4">
    <location>
        <begin position="59"/>
        <end position="329"/>
    </location>
</feature>
<dbReference type="InterPro" id="IPR001017">
    <property type="entry name" value="DH_E1"/>
</dbReference>
<gene>
    <name evidence="5" type="ORF">ARHIZOSPH14_00850</name>
</gene>
<comment type="cofactor">
    <cofactor evidence="1">
        <name>thiamine diphosphate</name>
        <dbReference type="ChEBI" id="CHEBI:58937"/>
    </cofactor>
</comment>
<comment type="caution">
    <text evidence="5">The sequence shown here is derived from an EMBL/GenBank/DDBJ whole genome shotgun (WGS) entry which is preliminary data.</text>
</comment>
<name>A0A9W6CNX5_9MICO</name>
<evidence type="ECO:0000313" key="5">
    <source>
        <dbReference type="EMBL" id="GLI25843.1"/>
    </source>
</evidence>
<dbReference type="GO" id="GO:0000287">
    <property type="term" value="F:magnesium ion binding"/>
    <property type="evidence" value="ECO:0007669"/>
    <property type="project" value="UniProtKB-ARBA"/>
</dbReference>
<evidence type="ECO:0000259" key="4">
    <source>
        <dbReference type="Pfam" id="PF00676"/>
    </source>
</evidence>
<proteinExistence type="predicted"/>
<dbReference type="SUPFAM" id="SSF52518">
    <property type="entry name" value="Thiamin diphosphate-binding fold (THDP-binding)"/>
    <property type="match status" value="1"/>
</dbReference>
<accession>A0A9W6CNX5</accession>
<evidence type="ECO:0000313" key="6">
    <source>
        <dbReference type="Proteomes" id="UP001144396"/>
    </source>
</evidence>
<dbReference type="GO" id="GO:0016624">
    <property type="term" value="F:oxidoreductase activity, acting on the aldehyde or oxo group of donors, disulfide as acceptor"/>
    <property type="evidence" value="ECO:0007669"/>
    <property type="project" value="InterPro"/>
</dbReference>
<sequence>MTLSDGRDTDAHLRTDRPAQAASEFVQLLDPDGTRVTAPGYDQWIADLDDAALLALYRDMVVIHRVDAEATALQRQGEIGLWPPLAGQEAAQVGSAHALRDDDFVFSSYREHAVAWCRGLRPEDLLKVWRGVAGSGWDPYELGMATPQIIIAAQTLHAVGYAMGIQRDGTDQAAIAYFGDGATSEGDASEALVFAATYKAPVVFFCQNNQWAISEPVGLQSTQHLAQRAAGFGIPWMRVDGNDVLAVMAATRIALERARTGGGPTYIEAVTYRMGPHTTADDPKRYRTDEELESWRGRDPIARLEALLRSRGALDDDGASDLAREADAAAAAVRAACVSLPDPEPLSIFDHVYAEPNSHVQRQRDHYARYLAMFDEPGPGGEGARA</sequence>
<organism evidence="5 6">
    <name type="scientific">Agromyces rhizosphaerae</name>
    <dbReference type="NCBI Taxonomy" id="88374"/>
    <lineage>
        <taxon>Bacteria</taxon>
        <taxon>Bacillati</taxon>
        <taxon>Actinomycetota</taxon>
        <taxon>Actinomycetes</taxon>
        <taxon>Micrococcales</taxon>
        <taxon>Microbacteriaceae</taxon>
        <taxon>Agromyces</taxon>
    </lineage>
</organism>
<evidence type="ECO:0000256" key="3">
    <source>
        <dbReference type="ARBA" id="ARBA00023052"/>
    </source>
</evidence>
<dbReference type="CDD" id="cd02000">
    <property type="entry name" value="TPP_E1_PDC_ADC_BCADC"/>
    <property type="match status" value="1"/>
</dbReference>
<dbReference type="PANTHER" id="PTHR43380">
    <property type="entry name" value="2-OXOISOVALERATE DEHYDROGENASE SUBUNIT ALPHA, MITOCHONDRIAL"/>
    <property type="match status" value="1"/>
</dbReference>
<dbReference type="NCBIfam" id="TIGR03181">
    <property type="entry name" value="PDH_E1_alph_x"/>
    <property type="match status" value="1"/>
</dbReference>
<dbReference type="GO" id="GO:0009083">
    <property type="term" value="P:branched-chain amino acid catabolic process"/>
    <property type="evidence" value="ECO:0007669"/>
    <property type="project" value="TreeGrafter"/>
</dbReference>
<keyword evidence="3" id="KW-0786">Thiamine pyrophosphate</keyword>
<dbReference type="Pfam" id="PF00676">
    <property type="entry name" value="E1_dh"/>
    <property type="match status" value="1"/>
</dbReference>
<dbReference type="InterPro" id="IPR029061">
    <property type="entry name" value="THDP-binding"/>
</dbReference>